<keyword evidence="2" id="KW-1003">Cell membrane</keyword>
<organism evidence="4 5">
    <name type="scientific">Pseudonocardia xinjiangensis</name>
    <dbReference type="NCBI Taxonomy" id="75289"/>
    <lineage>
        <taxon>Bacteria</taxon>
        <taxon>Bacillati</taxon>
        <taxon>Actinomycetota</taxon>
        <taxon>Actinomycetes</taxon>
        <taxon>Pseudonocardiales</taxon>
        <taxon>Pseudonocardiaceae</taxon>
        <taxon>Pseudonocardia</taxon>
    </lineage>
</organism>
<dbReference type="Proteomes" id="UP001296706">
    <property type="component" value="Unassembled WGS sequence"/>
</dbReference>
<dbReference type="Gene3D" id="1.10.1760.20">
    <property type="match status" value="1"/>
</dbReference>
<dbReference type="EMBL" id="JAAXKY010000057">
    <property type="protein sequence ID" value="NMH79003.1"/>
    <property type="molecule type" value="Genomic_DNA"/>
</dbReference>
<feature type="transmembrane region" description="Helical" evidence="3">
    <location>
        <begin position="25"/>
        <end position="45"/>
    </location>
</feature>
<comment type="caution">
    <text evidence="4">The sequence shown here is derived from an EMBL/GenBank/DDBJ whole genome shotgun (WGS) entry which is preliminary data.</text>
</comment>
<feature type="transmembrane region" description="Helical" evidence="3">
    <location>
        <begin position="101"/>
        <end position="118"/>
    </location>
</feature>
<feature type="transmembrane region" description="Helical" evidence="3">
    <location>
        <begin position="57"/>
        <end position="81"/>
    </location>
</feature>
<evidence type="ECO:0000256" key="3">
    <source>
        <dbReference type="SAM" id="Phobius"/>
    </source>
</evidence>
<evidence type="ECO:0000256" key="1">
    <source>
        <dbReference type="ARBA" id="ARBA00010692"/>
    </source>
</evidence>
<dbReference type="PANTHER" id="PTHR34295:SF1">
    <property type="entry name" value="BIOTIN TRANSPORTER BIOY"/>
    <property type="match status" value="1"/>
</dbReference>
<keyword evidence="2 3" id="KW-0472">Membrane</keyword>
<gene>
    <name evidence="4" type="ORF">HF577_18160</name>
</gene>
<feature type="transmembrane region" description="Helical" evidence="3">
    <location>
        <begin position="160"/>
        <end position="189"/>
    </location>
</feature>
<evidence type="ECO:0000313" key="4">
    <source>
        <dbReference type="EMBL" id="NMH79003.1"/>
    </source>
</evidence>
<keyword evidence="3" id="KW-0812">Transmembrane</keyword>
<evidence type="ECO:0000313" key="5">
    <source>
        <dbReference type="Proteomes" id="UP001296706"/>
    </source>
</evidence>
<reference evidence="4 5" key="1">
    <citation type="submission" date="2020-04" db="EMBL/GenBank/DDBJ databases">
        <authorList>
            <person name="Klaysubun C."/>
            <person name="Duangmal K."/>
            <person name="Lipun K."/>
        </authorList>
    </citation>
    <scope>NUCLEOTIDE SEQUENCE [LARGE SCALE GENOMIC DNA]</scope>
    <source>
        <strain evidence="4 5">JCM 11839</strain>
    </source>
</reference>
<evidence type="ECO:0000256" key="2">
    <source>
        <dbReference type="PIRNR" id="PIRNR016661"/>
    </source>
</evidence>
<dbReference type="PANTHER" id="PTHR34295">
    <property type="entry name" value="BIOTIN TRANSPORTER BIOY"/>
    <property type="match status" value="1"/>
</dbReference>
<protein>
    <recommendedName>
        <fullName evidence="2">Biotin transporter</fullName>
    </recommendedName>
</protein>
<feature type="transmembrane region" description="Helical" evidence="3">
    <location>
        <begin position="130"/>
        <end position="154"/>
    </location>
</feature>
<keyword evidence="2" id="KW-0813">Transport</keyword>
<keyword evidence="3" id="KW-1133">Transmembrane helix</keyword>
<comment type="subcellular location">
    <subcellularLocation>
        <location evidence="2">Cell membrane</location>
        <topology evidence="2">Multi-pass membrane protein</topology>
    </subcellularLocation>
</comment>
<dbReference type="PIRSF" id="PIRSF016661">
    <property type="entry name" value="BioY"/>
    <property type="match status" value="1"/>
</dbReference>
<name>A0ABX1RF22_9PSEU</name>
<comment type="similarity">
    <text evidence="1 2">Belongs to the BioY family.</text>
</comment>
<keyword evidence="5" id="KW-1185">Reference proteome</keyword>
<dbReference type="InterPro" id="IPR003784">
    <property type="entry name" value="BioY"/>
</dbReference>
<sequence length="195" mass="19684">MTSIGTAGPRRVLADVLPGGAVRDLALVVGSAVFVGLSAQVAIPLGFTPVPLSGQTFAVLLAVAVIGPARGLLGMAVYLAAGVAGLPWFTQHTSGWGGASFGYIVGFLLAAVLVGGLARRGGDRTPTRTVGIMIVGNLAIYAVGVPWLMVTVGIGFGQALALGVLPFLIGDAIKIAVAAGLLPTAWHLVHRAERD</sequence>
<accession>A0ABX1RF22</accession>
<dbReference type="RefSeq" id="WP_169397069.1">
    <property type="nucleotide sequence ID" value="NZ_BAAAJH010000008.1"/>
</dbReference>
<proteinExistence type="inferred from homology"/>
<dbReference type="Pfam" id="PF02632">
    <property type="entry name" value="BioY"/>
    <property type="match status" value="1"/>
</dbReference>